<evidence type="ECO:0000256" key="4">
    <source>
        <dbReference type="ARBA" id="ARBA00022475"/>
    </source>
</evidence>
<comment type="similarity">
    <text evidence="2 8">Belongs to the Casparian strip membrane proteins (CASP) family.</text>
</comment>
<dbReference type="NCBIfam" id="TIGR01569">
    <property type="entry name" value="A_tha_TIGR01569"/>
    <property type="match status" value="1"/>
</dbReference>
<evidence type="ECO:0000313" key="12">
    <source>
        <dbReference type="EMBL" id="PKI32862.1"/>
    </source>
</evidence>
<dbReference type="InterPro" id="IPR006702">
    <property type="entry name" value="CASP_dom"/>
</dbReference>
<evidence type="ECO:0000256" key="6">
    <source>
        <dbReference type="ARBA" id="ARBA00022989"/>
    </source>
</evidence>
<keyword evidence="5 8" id="KW-0812">Transmembrane</keyword>
<evidence type="ECO:0000259" key="10">
    <source>
        <dbReference type="Pfam" id="PF04535"/>
    </source>
</evidence>
<dbReference type="OrthoDB" id="992805at2759"/>
<comment type="caution">
    <text evidence="11">The sequence shown here is derived from an EMBL/GenBank/DDBJ whole genome shotgun (WGS) entry which is preliminary data.</text>
</comment>
<sequence length="261" mass="28630">MGSILFSNDRQWQGGPEIVLEGREKYLKTEDPKHSQGGPEIVPEDKQKYPKTKVPKRSQGGPEIVLEDREKYPKTEVRKPSKGGFEMYQRTKVPQHSKGLCIVQSILQAVVIAATAVALYVLVTSKQEAVIMGLVFEAKYSYSPAFKFLAGADAVVCGFSALSLIISCVAGSHSKSCSHFVLFLHDLVMTMLMISAFSAAIREGAIAKYGAEHMGWTALCNRVPEFCNRVTISAGLSAFSCVAYFLLTIMSARRLMFSSSN</sequence>
<reference evidence="12 14" key="3">
    <citation type="submission" date="2017-11" db="EMBL/GenBank/DDBJ databases">
        <title>De-novo sequencing of pomegranate (Punica granatum L.) genome.</title>
        <authorList>
            <person name="Akparov Z."/>
            <person name="Amiraslanov A."/>
            <person name="Hajiyeva S."/>
            <person name="Abbasov M."/>
            <person name="Kaur K."/>
            <person name="Hamwieh A."/>
            <person name="Solovyev V."/>
            <person name="Salamov A."/>
            <person name="Braich B."/>
            <person name="Kosarev P."/>
            <person name="Mahmoud A."/>
            <person name="Hajiyev E."/>
            <person name="Babayeva S."/>
            <person name="Izzatullayeva V."/>
            <person name="Mammadov A."/>
            <person name="Mammadov A."/>
            <person name="Sharifova S."/>
            <person name="Ojaghi J."/>
            <person name="Eynullazada K."/>
            <person name="Bayramov B."/>
            <person name="Abdulazimova A."/>
            <person name="Shahmuradov I."/>
        </authorList>
    </citation>
    <scope>NUCLEOTIDE SEQUENCE [LARGE SCALE GENOMIC DNA]</scope>
    <source>
        <strain evidence="12">AG2017</strain>
        <strain evidence="14">cv. AG2017</strain>
        <tissue evidence="12">Leaf</tissue>
    </source>
</reference>
<keyword evidence="6 8" id="KW-1133">Transmembrane helix</keyword>
<organism evidence="11 13">
    <name type="scientific">Punica granatum</name>
    <name type="common">Pomegranate</name>
    <dbReference type="NCBI Taxonomy" id="22663"/>
    <lineage>
        <taxon>Eukaryota</taxon>
        <taxon>Viridiplantae</taxon>
        <taxon>Streptophyta</taxon>
        <taxon>Embryophyta</taxon>
        <taxon>Tracheophyta</taxon>
        <taxon>Spermatophyta</taxon>
        <taxon>Magnoliopsida</taxon>
        <taxon>eudicotyledons</taxon>
        <taxon>Gunneridae</taxon>
        <taxon>Pentapetalae</taxon>
        <taxon>rosids</taxon>
        <taxon>malvids</taxon>
        <taxon>Myrtales</taxon>
        <taxon>Lythraceae</taxon>
        <taxon>Punica</taxon>
    </lineage>
</organism>
<dbReference type="EMBL" id="PGOL01007274">
    <property type="protein sequence ID" value="PKI32862.1"/>
    <property type="molecule type" value="Genomic_DNA"/>
</dbReference>
<dbReference type="Proteomes" id="UP000197138">
    <property type="component" value="Unassembled WGS sequence"/>
</dbReference>
<evidence type="ECO:0000313" key="11">
    <source>
        <dbReference type="EMBL" id="OWM70717.1"/>
    </source>
</evidence>
<evidence type="ECO:0000256" key="9">
    <source>
        <dbReference type="SAM" id="MobiDB-lite"/>
    </source>
</evidence>
<evidence type="ECO:0000256" key="5">
    <source>
        <dbReference type="ARBA" id="ARBA00022692"/>
    </source>
</evidence>
<dbReference type="STRING" id="22663.A0A218WCW4"/>
<accession>A0A218WCW4</accession>
<proteinExistence type="inferred from homology"/>
<dbReference type="InterPro" id="IPR006459">
    <property type="entry name" value="CASP/CASPL"/>
</dbReference>
<evidence type="ECO:0000256" key="3">
    <source>
        <dbReference type="ARBA" id="ARBA00011489"/>
    </source>
</evidence>
<feature type="transmembrane region" description="Helical" evidence="8">
    <location>
        <begin position="232"/>
        <end position="252"/>
    </location>
</feature>
<feature type="transmembrane region" description="Helical" evidence="8">
    <location>
        <begin position="148"/>
        <end position="170"/>
    </location>
</feature>
<dbReference type="PANTHER" id="PTHR36488:SF8">
    <property type="entry name" value="CASP-LIKE PROTEIN 1U1"/>
    <property type="match status" value="1"/>
</dbReference>
<dbReference type="InterPro" id="IPR044173">
    <property type="entry name" value="CASPL"/>
</dbReference>
<evidence type="ECO:0000256" key="8">
    <source>
        <dbReference type="RuleBase" id="RU361233"/>
    </source>
</evidence>
<reference evidence="13" key="1">
    <citation type="journal article" date="2017" name="Plant J.">
        <title>The pomegranate (Punica granatum L.) genome and the genomics of punicalagin biosynthesis.</title>
        <authorList>
            <person name="Qin G."/>
            <person name="Xu C."/>
            <person name="Ming R."/>
            <person name="Tang H."/>
            <person name="Guyot R."/>
            <person name="Kramer E.M."/>
            <person name="Hu Y."/>
            <person name="Yi X."/>
            <person name="Qi Y."/>
            <person name="Xu X."/>
            <person name="Gao Z."/>
            <person name="Pan H."/>
            <person name="Jian J."/>
            <person name="Tian Y."/>
            <person name="Yue Z."/>
            <person name="Xu Y."/>
        </authorList>
    </citation>
    <scope>NUCLEOTIDE SEQUENCE [LARGE SCALE GENOMIC DNA]</scope>
    <source>
        <strain evidence="13">cv. Dabenzi</strain>
    </source>
</reference>
<evidence type="ECO:0000313" key="14">
    <source>
        <dbReference type="Proteomes" id="UP000233551"/>
    </source>
</evidence>
<dbReference type="AlphaFoldDB" id="A0A218WCW4"/>
<keyword evidence="14" id="KW-1185">Reference proteome</keyword>
<reference evidence="11" key="2">
    <citation type="submission" date="2017-06" db="EMBL/GenBank/DDBJ databases">
        <title>The pomegranate genome and the genomics of punicalagin biosynthesis.</title>
        <authorList>
            <person name="Xu C."/>
        </authorList>
    </citation>
    <scope>NUCLEOTIDE SEQUENCE [LARGE SCALE GENOMIC DNA]</scope>
    <source>
        <tissue evidence="11">Fresh leaf</tissue>
    </source>
</reference>
<feature type="transmembrane region" description="Helical" evidence="8">
    <location>
        <begin position="182"/>
        <end position="201"/>
    </location>
</feature>
<dbReference type="PANTHER" id="PTHR36488">
    <property type="entry name" value="CASP-LIKE PROTEIN 1U1"/>
    <property type="match status" value="1"/>
</dbReference>
<dbReference type="EMBL" id="MTKT01004609">
    <property type="protein sequence ID" value="OWM70717.1"/>
    <property type="molecule type" value="Genomic_DNA"/>
</dbReference>
<feature type="transmembrane region" description="Helical" evidence="8">
    <location>
        <begin position="100"/>
        <end position="123"/>
    </location>
</feature>
<keyword evidence="7 8" id="KW-0472">Membrane</keyword>
<dbReference type="Proteomes" id="UP000233551">
    <property type="component" value="Unassembled WGS sequence"/>
</dbReference>
<comment type="subunit">
    <text evidence="3 8">Homodimer and heterodimers.</text>
</comment>
<feature type="compositionally biased region" description="Basic and acidic residues" evidence="9">
    <location>
        <begin position="23"/>
        <end position="34"/>
    </location>
</feature>
<protein>
    <recommendedName>
        <fullName evidence="8">CASP-like protein</fullName>
    </recommendedName>
</protein>
<evidence type="ECO:0000256" key="7">
    <source>
        <dbReference type="ARBA" id="ARBA00023136"/>
    </source>
</evidence>
<evidence type="ECO:0000313" key="13">
    <source>
        <dbReference type="Proteomes" id="UP000197138"/>
    </source>
</evidence>
<comment type="subcellular location">
    <subcellularLocation>
        <location evidence="1 8">Cell membrane</location>
        <topology evidence="1 8">Multi-pass membrane protein</topology>
    </subcellularLocation>
</comment>
<gene>
    <name evidence="11" type="ORF">CDL15_Pgr014390</name>
    <name evidence="12" type="ORF">CRG98_046747</name>
</gene>
<dbReference type="GO" id="GO:0005886">
    <property type="term" value="C:plasma membrane"/>
    <property type="evidence" value="ECO:0007669"/>
    <property type="project" value="UniProtKB-SubCell"/>
</dbReference>
<keyword evidence="4 8" id="KW-1003">Cell membrane</keyword>
<dbReference type="GeneID" id="116214528"/>
<name>A0A218WCW4_PUNGR</name>
<evidence type="ECO:0000256" key="1">
    <source>
        <dbReference type="ARBA" id="ARBA00004651"/>
    </source>
</evidence>
<feature type="region of interest" description="Disordered" evidence="9">
    <location>
        <begin position="23"/>
        <end position="64"/>
    </location>
</feature>
<evidence type="ECO:0000256" key="2">
    <source>
        <dbReference type="ARBA" id="ARBA00007651"/>
    </source>
</evidence>
<dbReference type="Pfam" id="PF04535">
    <property type="entry name" value="CASP_dom"/>
    <property type="match status" value="1"/>
</dbReference>
<feature type="domain" description="Casparian strip membrane protein" evidence="10">
    <location>
        <begin position="99"/>
        <end position="243"/>
    </location>
</feature>